<evidence type="ECO:0000256" key="2">
    <source>
        <dbReference type="ARBA" id="ARBA00022723"/>
    </source>
</evidence>
<evidence type="ECO:0000256" key="3">
    <source>
        <dbReference type="ARBA" id="ARBA00022801"/>
    </source>
</evidence>
<dbReference type="PROSITE" id="PS01091">
    <property type="entry name" value="TATD_3"/>
    <property type="match status" value="1"/>
</dbReference>
<dbReference type="PROSITE" id="PS01137">
    <property type="entry name" value="TATD_1"/>
    <property type="match status" value="1"/>
</dbReference>
<evidence type="ECO:0000313" key="6">
    <source>
        <dbReference type="Proteomes" id="UP001165393"/>
    </source>
</evidence>
<keyword evidence="3 5" id="KW-0378">Hydrolase</keyword>
<keyword evidence="6" id="KW-1185">Reference proteome</keyword>
<evidence type="ECO:0000256" key="4">
    <source>
        <dbReference type="PIRSR" id="PIRSR005902-1"/>
    </source>
</evidence>
<dbReference type="GO" id="GO:0016788">
    <property type="term" value="F:hydrolase activity, acting on ester bonds"/>
    <property type="evidence" value="ECO:0007669"/>
    <property type="project" value="InterPro"/>
</dbReference>
<evidence type="ECO:0000256" key="1">
    <source>
        <dbReference type="ARBA" id="ARBA00009275"/>
    </source>
</evidence>
<dbReference type="Gene3D" id="3.20.20.140">
    <property type="entry name" value="Metal-dependent hydrolases"/>
    <property type="match status" value="1"/>
</dbReference>
<protein>
    <submittedName>
        <fullName evidence="5">TatD family hydrolase</fullName>
    </submittedName>
</protein>
<dbReference type="GO" id="GO:0046872">
    <property type="term" value="F:metal ion binding"/>
    <property type="evidence" value="ECO:0007669"/>
    <property type="project" value="UniProtKB-KW"/>
</dbReference>
<feature type="binding site" evidence="4">
    <location>
        <position position="10"/>
    </location>
    <ligand>
        <name>a divalent metal cation</name>
        <dbReference type="ChEBI" id="CHEBI:60240"/>
        <label>1</label>
    </ligand>
</feature>
<proteinExistence type="inferred from homology"/>
<keyword evidence="2 4" id="KW-0479">Metal-binding</keyword>
<dbReference type="Proteomes" id="UP001165393">
    <property type="component" value="Unassembled WGS sequence"/>
</dbReference>
<comment type="caution">
    <text evidence="5">The sequence shown here is derived from an EMBL/GenBank/DDBJ whole genome shotgun (WGS) entry which is preliminary data.</text>
</comment>
<dbReference type="EMBL" id="JAMQGP010000006">
    <property type="protein sequence ID" value="MCM2680512.1"/>
    <property type="molecule type" value="Genomic_DNA"/>
</dbReference>
<dbReference type="CDD" id="cd01310">
    <property type="entry name" value="TatD_DNAse"/>
    <property type="match status" value="1"/>
</dbReference>
<dbReference type="PIRSF" id="PIRSF005902">
    <property type="entry name" value="DNase_TatD"/>
    <property type="match status" value="1"/>
</dbReference>
<feature type="binding site" evidence="4">
    <location>
        <position position="8"/>
    </location>
    <ligand>
        <name>a divalent metal cation</name>
        <dbReference type="ChEBI" id="CHEBI:60240"/>
        <label>1</label>
    </ligand>
</feature>
<dbReference type="InterPro" id="IPR018228">
    <property type="entry name" value="DNase_TatD-rel_CS"/>
</dbReference>
<feature type="binding site" evidence="4">
    <location>
        <position position="154"/>
    </location>
    <ligand>
        <name>a divalent metal cation</name>
        <dbReference type="ChEBI" id="CHEBI:60240"/>
        <label>2</label>
    </ligand>
</feature>
<dbReference type="SUPFAM" id="SSF51556">
    <property type="entry name" value="Metallo-dependent hydrolases"/>
    <property type="match status" value="1"/>
</dbReference>
<feature type="binding site" evidence="4">
    <location>
        <position position="95"/>
    </location>
    <ligand>
        <name>a divalent metal cation</name>
        <dbReference type="ChEBI" id="CHEBI:60240"/>
        <label>1</label>
    </ligand>
</feature>
<sequence length="255" mass="28436">MKPIFDTHCHLDFDVFNNDRADVLTRCCRQGVSRVLVPAVQRSDWQRVIDLAENPMLRFALGLHPCWIEHHQPADLKRLEDLLTVKPNGLVAVGECGLDKVAAPEDMPKQLEFLRAQLELAHQCDLPVILHVRKAHSELQSELKKLNGIRGVIHAFSGSYELALSYINLGLKLGIGGTITYDRAAKTRAAVARLPLASLLLETDAPDMPLSGRQGQRNSPEYTPKVLSVLAELRGQNQDDVAEQLWLNSLELFAN</sequence>
<gene>
    <name evidence="5" type="ORF">NAF29_12665</name>
</gene>
<reference evidence="5 6" key="1">
    <citation type="journal article" date="2013" name="Antonie Van Leeuwenhoek">
        <title>Echinimonas agarilytica gen. nov., sp. nov., a new gammaproteobacterium isolated from the sea urchin Strongylocentrotus intermedius.</title>
        <authorList>
            <person name="Nedashkovskaya O.I."/>
            <person name="Stenkova A.M."/>
            <person name="Zhukova N.V."/>
            <person name="Van Trappen S."/>
            <person name="Lee J.S."/>
            <person name="Kim S.B."/>
        </authorList>
    </citation>
    <scope>NUCLEOTIDE SEQUENCE [LARGE SCALE GENOMIC DNA]</scope>
    <source>
        <strain evidence="5 6">KMM 6351</strain>
    </source>
</reference>
<comment type="similarity">
    <text evidence="1">Belongs to the metallo-dependent hydrolases superfamily. TatD-type hydrolase family.</text>
</comment>
<feature type="binding site" evidence="4">
    <location>
        <position position="204"/>
    </location>
    <ligand>
        <name>a divalent metal cation</name>
        <dbReference type="ChEBI" id="CHEBI:60240"/>
        <label>1</label>
    </ligand>
</feature>
<feature type="binding site" evidence="4">
    <location>
        <position position="131"/>
    </location>
    <ligand>
        <name>a divalent metal cation</name>
        <dbReference type="ChEBI" id="CHEBI:60240"/>
        <label>2</label>
    </ligand>
</feature>
<dbReference type="AlphaFoldDB" id="A0AA42B822"/>
<name>A0AA42B822_9GAMM</name>
<dbReference type="InterPro" id="IPR032466">
    <property type="entry name" value="Metal_Hydrolase"/>
</dbReference>
<organism evidence="5 6">
    <name type="scientific">Echinimonas agarilytica</name>
    <dbReference type="NCBI Taxonomy" id="1215918"/>
    <lineage>
        <taxon>Bacteria</taxon>
        <taxon>Pseudomonadati</taxon>
        <taxon>Pseudomonadota</taxon>
        <taxon>Gammaproteobacteria</taxon>
        <taxon>Alteromonadales</taxon>
        <taxon>Echinimonadaceae</taxon>
        <taxon>Echinimonas</taxon>
    </lineage>
</organism>
<dbReference type="PANTHER" id="PTHR46124">
    <property type="entry name" value="D-AMINOACYL-TRNA DEACYLASE"/>
    <property type="match status" value="1"/>
</dbReference>
<dbReference type="GO" id="GO:0005829">
    <property type="term" value="C:cytosol"/>
    <property type="evidence" value="ECO:0007669"/>
    <property type="project" value="TreeGrafter"/>
</dbReference>
<dbReference type="InterPro" id="IPR001130">
    <property type="entry name" value="TatD-like"/>
</dbReference>
<dbReference type="PANTHER" id="PTHR46124:SF3">
    <property type="entry name" value="HYDROLASE"/>
    <property type="match status" value="1"/>
</dbReference>
<accession>A0AA42B822</accession>
<evidence type="ECO:0000313" key="5">
    <source>
        <dbReference type="EMBL" id="MCM2680512.1"/>
    </source>
</evidence>
<dbReference type="Pfam" id="PF01026">
    <property type="entry name" value="TatD_DNase"/>
    <property type="match status" value="1"/>
</dbReference>
<dbReference type="FunFam" id="3.20.20.140:FF:000005">
    <property type="entry name" value="TatD family hydrolase"/>
    <property type="match status" value="1"/>
</dbReference>
<dbReference type="RefSeq" id="WP_251261959.1">
    <property type="nucleotide sequence ID" value="NZ_JAMQGP010000006.1"/>
</dbReference>